<protein>
    <submittedName>
        <fullName evidence="2">Sulfite oxidase and related enzyme</fullName>
    </submittedName>
</protein>
<dbReference type="AlphaFoldDB" id="H8I5G4"/>
<dbReference type="InterPro" id="IPR036374">
    <property type="entry name" value="OxRdtase_Mopterin-bd_sf"/>
</dbReference>
<dbReference type="eggNOG" id="arCOG00266">
    <property type="taxonomic scope" value="Archaea"/>
</dbReference>
<dbReference type="Proteomes" id="UP000005233">
    <property type="component" value="Chromosome"/>
</dbReference>
<dbReference type="PROSITE" id="PS51257">
    <property type="entry name" value="PROKAR_LIPOPROTEIN"/>
    <property type="match status" value="1"/>
</dbReference>
<keyword evidence="3" id="KW-1185">Reference proteome</keyword>
<dbReference type="InterPro" id="IPR000572">
    <property type="entry name" value="OxRdtase_Mopterin-bd_dom"/>
</dbReference>
<evidence type="ECO:0000259" key="1">
    <source>
        <dbReference type="Pfam" id="PF00174"/>
    </source>
</evidence>
<proteinExistence type="predicted"/>
<evidence type="ECO:0000313" key="2">
    <source>
        <dbReference type="EMBL" id="AFC98858.1"/>
    </source>
</evidence>
<dbReference type="STRING" id="1041930.Mtc_0085"/>
<dbReference type="KEGG" id="mez:Mtc_0085"/>
<dbReference type="Pfam" id="PF00174">
    <property type="entry name" value="Oxidored_molyb"/>
    <property type="match status" value="1"/>
</dbReference>
<sequence length="143" mass="15289">MKRAGIMLALIVISAAALGCASQKGLTFEVKGQVERPGTYDLNDYKDKMVTINARLDGEVTHLPARDYTGVPLRAVLKDAGVKGGATQITISASDGYRQAFELSNITASDDVILINDNDTVRVVAKGYPGGKWVEMVTSIEVT</sequence>
<dbReference type="EMBL" id="CP003243">
    <property type="protein sequence ID" value="AFC98858.1"/>
    <property type="molecule type" value="Genomic_DNA"/>
</dbReference>
<feature type="domain" description="Oxidoreductase molybdopterin-binding" evidence="1">
    <location>
        <begin position="27"/>
        <end position="143"/>
    </location>
</feature>
<dbReference type="SUPFAM" id="SSF56524">
    <property type="entry name" value="Oxidoreductase molybdopterin-binding domain"/>
    <property type="match status" value="1"/>
</dbReference>
<dbReference type="HOGENOM" id="CLU_1801681_0_0_2"/>
<dbReference type="Gene3D" id="3.90.420.10">
    <property type="entry name" value="Oxidoreductase, molybdopterin-binding domain"/>
    <property type="match status" value="1"/>
</dbReference>
<gene>
    <name evidence="2" type="ordered locus">Mtc_0085</name>
</gene>
<accession>H8I5G4</accession>
<reference evidence="2 3" key="1">
    <citation type="journal article" date="2012" name="J. Bacteriol.">
        <title>Complete genome sequence of a thermophilic methanogen, Methanocella conradii HZ254, isolated from Chinese rice field soil.</title>
        <authorList>
            <person name="Lu Z."/>
            <person name="Lu Y."/>
        </authorList>
    </citation>
    <scope>NUCLEOTIDE SEQUENCE [LARGE SCALE GENOMIC DNA]</scope>
    <source>
        <strain evidence="3">DSM 24694 / JCM 17849 / CGMCC 1.5162 / HZ254</strain>
    </source>
</reference>
<evidence type="ECO:0000313" key="3">
    <source>
        <dbReference type="Proteomes" id="UP000005233"/>
    </source>
</evidence>
<organism evidence="2 3">
    <name type="scientific">Methanocella conradii (strain DSM 24694 / JCM 17849 / CGMCC 1.5162 / HZ254)</name>
    <dbReference type="NCBI Taxonomy" id="1041930"/>
    <lineage>
        <taxon>Archaea</taxon>
        <taxon>Methanobacteriati</taxon>
        <taxon>Methanobacteriota</taxon>
        <taxon>Stenosarchaea group</taxon>
        <taxon>Methanomicrobia</taxon>
        <taxon>Methanocellales</taxon>
        <taxon>Methanocellaceae</taxon>
        <taxon>Methanocella</taxon>
    </lineage>
</organism>
<name>H8I5G4_METCZ</name>